<dbReference type="Proteomes" id="UP000712600">
    <property type="component" value="Unassembled WGS sequence"/>
</dbReference>
<sequence>MSNFLTKTDVPFETDEADVLFRTNEEKFSLKKRRLGVMSKDSPFYNLVTSLEELREQHPAKGLKNSYYQPELRKVKAETAP</sequence>
<evidence type="ECO:0000313" key="2">
    <source>
        <dbReference type="Proteomes" id="UP000712600"/>
    </source>
</evidence>
<dbReference type="EMBL" id="QGKX02001347">
    <property type="protein sequence ID" value="KAF3527128.1"/>
    <property type="molecule type" value="Genomic_DNA"/>
</dbReference>
<organism evidence="1 2">
    <name type="scientific">Brassica cretica</name>
    <name type="common">Mustard</name>
    <dbReference type="NCBI Taxonomy" id="69181"/>
    <lineage>
        <taxon>Eukaryota</taxon>
        <taxon>Viridiplantae</taxon>
        <taxon>Streptophyta</taxon>
        <taxon>Embryophyta</taxon>
        <taxon>Tracheophyta</taxon>
        <taxon>Spermatophyta</taxon>
        <taxon>Magnoliopsida</taxon>
        <taxon>eudicotyledons</taxon>
        <taxon>Gunneridae</taxon>
        <taxon>Pentapetalae</taxon>
        <taxon>rosids</taxon>
        <taxon>malvids</taxon>
        <taxon>Brassicales</taxon>
        <taxon>Brassicaceae</taxon>
        <taxon>Brassiceae</taxon>
        <taxon>Brassica</taxon>
    </lineage>
</organism>
<dbReference type="AlphaFoldDB" id="A0A8S9Q0Q5"/>
<reference evidence="1" key="1">
    <citation type="submission" date="2019-12" db="EMBL/GenBank/DDBJ databases">
        <title>Genome sequencing and annotation of Brassica cretica.</title>
        <authorList>
            <person name="Studholme D.J."/>
            <person name="Sarris P."/>
        </authorList>
    </citation>
    <scope>NUCLEOTIDE SEQUENCE</scope>
    <source>
        <strain evidence="1">PFS-109/04</strain>
        <tissue evidence="1">Leaf</tissue>
    </source>
</reference>
<protein>
    <submittedName>
        <fullName evidence="1">Uncharacterized protein</fullName>
    </submittedName>
</protein>
<accession>A0A8S9Q0Q5</accession>
<gene>
    <name evidence="1" type="ORF">F2Q69_00046500</name>
</gene>
<comment type="caution">
    <text evidence="1">The sequence shown here is derived from an EMBL/GenBank/DDBJ whole genome shotgun (WGS) entry which is preliminary data.</text>
</comment>
<evidence type="ECO:0000313" key="1">
    <source>
        <dbReference type="EMBL" id="KAF3527128.1"/>
    </source>
</evidence>
<name>A0A8S9Q0Q5_BRACR</name>
<proteinExistence type="predicted"/>